<name>A0A8X6J6Y2_TRICU</name>
<dbReference type="OrthoDB" id="5920073at2759"/>
<gene>
    <name evidence="1" type="ORF">TNCT_170201</name>
</gene>
<proteinExistence type="predicted"/>
<accession>A0A8X6J6Y2</accession>
<sequence>MYCRQRIKRTDLQATNQLKEILSTTECVLRKYRNINKKDTELMDACLKDIHQEVLSKPKANTSFHYLLKINESFMQVRHDVLEVRRNGRSSVMEILTRLVEDVYCMNRETSI</sequence>
<keyword evidence="2" id="KW-1185">Reference proteome</keyword>
<protein>
    <submittedName>
        <fullName evidence="1">Uncharacterized protein</fullName>
    </submittedName>
</protein>
<evidence type="ECO:0000313" key="2">
    <source>
        <dbReference type="Proteomes" id="UP000887116"/>
    </source>
</evidence>
<dbReference type="Proteomes" id="UP000887116">
    <property type="component" value="Unassembled WGS sequence"/>
</dbReference>
<dbReference type="AlphaFoldDB" id="A0A8X6J6Y2"/>
<reference evidence="1" key="1">
    <citation type="submission" date="2020-07" db="EMBL/GenBank/DDBJ databases">
        <title>Multicomponent nature underlies the extraordinary mechanical properties of spider dragline silk.</title>
        <authorList>
            <person name="Kono N."/>
            <person name="Nakamura H."/>
            <person name="Mori M."/>
            <person name="Yoshida Y."/>
            <person name="Ohtoshi R."/>
            <person name="Malay A.D."/>
            <person name="Moran D.A.P."/>
            <person name="Tomita M."/>
            <person name="Numata K."/>
            <person name="Arakawa K."/>
        </authorList>
    </citation>
    <scope>NUCLEOTIDE SEQUENCE</scope>
</reference>
<organism evidence="1 2">
    <name type="scientific">Trichonephila clavata</name>
    <name type="common">Joro spider</name>
    <name type="synonym">Nephila clavata</name>
    <dbReference type="NCBI Taxonomy" id="2740835"/>
    <lineage>
        <taxon>Eukaryota</taxon>
        <taxon>Metazoa</taxon>
        <taxon>Ecdysozoa</taxon>
        <taxon>Arthropoda</taxon>
        <taxon>Chelicerata</taxon>
        <taxon>Arachnida</taxon>
        <taxon>Araneae</taxon>
        <taxon>Araneomorphae</taxon>
        <taxon>Entelegynae</taxon>
        <taxon>Araneoidea</taxon>
        <taxon>Nephilidae</taxon>
        <taxon>Trichonephila</taxon>
    </lineage>
</organism>
<comment type="caution">
    <text evidence="1">The sequence shown here is derived from an EMBL/GenBank/DDBJ whole genome shotgun (WGS) entry which is preliminary data.</text>
</comment>
<evidence type="ECO:0000313" key="1">
    <source>
        <dbReference type="EMBL" id="GFR22890.1"/>
    </source>
</evidence>
<dbReference type="EMBL" id="BMAO01008375">
    <property type="protein sequence ID" value="GFR22890.1"/>
    <property type="molecule type" value="Genomic_DNA"/>
</dbReference>